<dbReference type="GO" id="GO:0004341">
    <property type="term" value="F:gluconolactonase activity"/>
    <property type="evidence" value="ECO:0007669"/>
    <property type="project" value="TreeGrafter"/>
</dbReference>
<reference evidence="4" key="2">
    <citation type="submission" date="2012-08" db="EMBL/GenBank/DDBJ databases">
        <title>Genome sequence of Kazachstania naganishii.</title>
        <authorList>
            <person name="Gordon J.L."/>
            <person name="Armisen D."/>
            <person name="Proux-Wera E."/>
            <person name="OhEigeartaigh S.S."/>
            <person name="Byrne K.P."/>
            <person name="Wolfe K.H."/>
        </authorList>
    </citation>
    <scope>NUCLEOTIDE SEQUENCE [LARGE SCALE GENOMIC DNA]</scope>
    <source>
        <strain evidence="4">ATCC MYA-139 / BCRC 22969 / CBS 8797 / CCRC 22969 / KCTC 17520 / NBRC 10181 / NCYC 3082</strain>
    </source>
</reference>
<evidence type="ECO:0000259" key="2">
    <source>
        <dbReference type="Pfam" id="PF08450"/>
    </source>
</evidence>
<accession>J7S2P9</accession>
<dbReference type="GO" id="GO:0005509">
    <property type="term" value="F:calcium ion binding"/>
    <property type="evidence" value="ECO:0007669"/>
    <property type="project" value="TreeGrafter"/>
</dbReference>
<dbReference type="OrthoDB" id="423498at2759"/>
<dbReference type="EMBL" id="HE978323">
    <property type="protein sequence ID" value="CCK72172.1"/>
    <property type="molecule type" value="Genomic_DNA"/>
</dbReference>
<evidence type="ECO:0000313" key="4">
    <source>
        <dbReference type="Proteomes" id="UP000006310"/>
    </source>
</evidence>
<keyword evidence="4" id="KW-1185">Reference proteome</keyword>
<dbReference type="GeneID" id="34527927"/>
<dbReference type="InterPro" id="IPR011042">
    <property type="entry name" value="6-blade_b-propeller_TolB-like"/>
</dbReference>
<gene>
    <name evidence="3" type="primary">KNAG0J00900</name>
    <name evidence="3" type="ordered locus">KNAG_0J00900</name>
</gene>
<sequence length="356" mass="39874">MEIDCRDAVPLYHHPDARLTEGVTYIAETDTLYWVDIFKAEVHRVRDLQGDPAHTFAEKHTVFTASRGTYSKDANAVPYPDSEMGESIGVVFPDHKDSNVVYFAAKFGIGRVDLSRDHWEYLVLYEWCPELTLDRVRKLRSNDGNVSPCGKYIFVGIMRDFPYPVDDSGCILRVSLETRTLEIVWDHIRIANSLHWNSQEDRMYITDSLAFCLWECPYDTATATLDRTAATKQIDIRANTPERFVSPEPDGSQLDPQTGLLYVCVWSTGSVQVYDTRNGKFLARILLPENTMRASCCCLVGDKLYVTTANEDIDNPTAATADPHGGCLYLLDLPALPNSETASAALQSSKGPLKAT</sequence>
<dbReference type="PANTHER" id="PTHR10907">
    <property type="entry name" value="REGUCALCIN"/>
    <property type="match status" value="1"/>
</dbReference>
<name>J7S2P9_HUIN7</name>
<dbReference type="STRING" id="1071383.J7S2P9"/>
<dbReference type="SUPFAM" id="SSF63829">
    <property type="entry name" value="Calcium-dependent phosphotriesterase"/>
    <property type="match status" value="1"/>
</dbReference>
<dbReference type="AlphaFoldDB" id="J7S2P9"/>
<comment type="similarity">
    <text evidence="1">Belongs to the SMP-30/CGR1 family.</text>
</comment>
<dbReference type="eggNOG" id="KOG4499">
    <property type="taxonomic scope" value="Eukaryota"/>
</dbReference>
<dbReference type="OMA" id="PRISCCC"/>
<dbReference type="InterPro" id="IPR013658">
    <property type="entry name" value="SGL"/>
</dbReference>
<dbReference type="Gene3D" id="2.120.10.30">
    <property type="entry name" value="TolB, C-terminal domain"/>
    <property type="match status" value="1"/>
</dbReference>
<evidence type="ECO:0000256" key="1">
    <source>
        <dbReference type="ARBA" id="ARBA00008853"/>
    </source>
</evidence>
<organism evidence="3 4">
    <name type="scientific">Huiozyma naganishii (strain ATCC MYA-139 / BCRC 22969 / CBS 8797 / KCTC 17520 / NBRC 10181 / NCYC 3082 / Yp74L-3)</name>
    <name type="common">Yeast</name>
    <name type="synonym">Kazachstania naganishii</name>
    <dbReference type="NCBI Taxonomy" id="1071383"/>
    <lineage>
        <taxon>Eukaryota</taxon>
        <taxon>Fungi</taxon>
        <taxon>Dikarya</taxon>
        <taxon>Ascomycota</taxon>
        <taxon>Saccharomycotina</taxon>
        <taxon>Saccharomycetes</taxon>
        <taxon>Saccharomycetales</taxon>
        <taxon>Saccharomycetaceae</taxon>
        <taxon>Huiozyma</taxon>
    </lineage>
</organism>
<evidence type="ECO:0000313" key="3">
    <source>
        <dbReference type="EMBL" id="CCK72172.1"/>
    </source>
</evidence>
<dbReference type="RefSeq" id="XP_022466417.1">
    <property type="nucleotide sequence ID" value="XM_022610086.1"/>
</dbReference>
<reference evidence="3 4" key="1">
    <citation type="journal article" date="2011" name="Proc. Natl. Acad. Sci. U.S.A.">
        <title>Evolutionary erosion of yeast sex chromosomes by mating-type switching accidents.</title>
        <authorList>
            <person name="Gordon J.L."/>
            <person name="Armisen D."/>
            <person name="Proux-Wera E."/>
            <person name="Oheigeartaigh S.S."/>
            <person name="Byrne K.P."/>
            <person name="Wolfe K.H."/>
        </authorList>
    </citation>
    <scope>NUCLEOTIDE SEQUENCE [LARGE SCALE GENOMIC DNA]</scope>
    <source>
        <strain evidence="4">ATCC MYA-139 / BCRC 22969 / CBS 8797 / CCRC 22969 / KCTC 17520 / NBRC 10181 / NCYC 3082</strain>
    </source>
</reference>
<proteinExistence type="inferred from homology"/>
<feature type="domain" description="SMP-30/Gluconolactonase/LRE-like region" evidence="2">
    <location>
        <begin position="19"/>
        <end position="310"/>
    </location>
</feature>
<protein>
    <recommendedName>
        <fullName evidence="2">SMP-30/Gluconolactonase/LRE-like region domain-containing protein</fullName>
    </recommendedName>
</protein>
<dbReference type="Pfam" id="PF08450">
    <property type="entry name" value="SGL"/>
    <property type="match status" value="1"/>
</dbReference>
<dbReference type="PANTHER" id="PTHR10907:SF47">
    <property type="entry name" value="REGUCALCIN"/>
    <property type="match status" value="1"/>
</dbReference>
<dbReference type="KEGG" id="kng:KNAG_0J00900"/>
<dbReference type="Proteomes" id="UP000006310">
    <property type="component" value="Chromosome 10"/>
</dbReference>
<dbReference type="HOGENOM" id="CLU_036110_3_0_1"/>